<evidence type="ECO:0000256" key="1">
    <source>
        <dbReference type="SAM" id="MobiDB-lite"/>
    </source>
</evidence>
<proteinExistence type="predicted"/>
<reference evidence="2" key="2">
    <citation type="journal article" date="2015" name="Data Brief">
        <title>Shoot transcriptome of the giant reed, Arundo donax.</title>
        <authorList>
            <person name="Barrero R.A."/>
            <person name="Guerrero F.D."/>
            <person name="Moolhuijzen P."/>
            <person name="Goolsby J.A."/>
            <person name="Tidwell J."/>
            <person name="Bellgard S.E."/>
            <person name="Bellgard M.I."/>
        </authorList>
    </citation>
    <scope>NUCLEOTIDE SEQUENCE</scope>
    <source>
        <tissue evidence="2">Shoot tissue taken approximately 20 cm above the soil surface</tissue>
    </source>
</reference>
<name>A0A0A9CNP9_ARUDO</name>
<protein>
    <submittedName>
        <fullName evidence="2">Uncharacterized protein</fullName>
    </submittedName>
</protein>
<organism evidence="2">
    <name type="scientific">Arundo donax</name>
    <name type="common">Giant reed</name>
    <name type="synonym">Donax arundinaceus</name>
    <dbReference type="NCBI Taxonomy" id="35708"/>
    <lineage>
        <taxon>Eukaryota</taxon>
        <taxon>Viridiplantae</taxon>
        <taxon>Streptophyta</taxon>
        <taxon>Embryophyta</taxon>
        <taxon>Tracheophyta</taxon>
        <taxon>Spermatophyta</taxon>
        <taxon>Magnoliopsida</taxon>
        <taxon>Liliopsida</taxon>
        <taxon>Poales</taxon>
        <taxon>Poaceae</taxon>
        <taxon>PACMAD clade</taxon>
        <taxon>Arundinoideae</taxon>
        <taxon>Arundineae</taxon>
        <taxon>Arundo</taxon>
    </lineage>
</organism>
<feature type="compositionally biased region" description="Polar residues" evidence="1">
    <location>
        <begin position="1"/>
        <end position="11"/>
    </location>
</feature>
<feature type="region of interest" description="Disordered" evidence="1">
    <location>
        <begin position="1"/>
        <end position="24"/>
    </location>
</feature>
<dbReference type="EMBL" id="GBRH01224803">
    <property type="protein sequence ID" value="JAD73092.1"/>
    <property type="molecule type" value="Transcribed_RNA"/>
</dbReference>
<accession>A0A0A9CNP9</accession>
<dbReference type="AlphaFoldDB" id="A0A0A9CNP9"/>
<sequence>MANSSFSSSLKNLHRPSRSISSISAFPSGFSVRYRPSTQALAVSSNDFFTSGSSEFPSWHEDDNPS</sequence>
<evidence type="ECO:0000313" key="2">
    <source>
        <dbReference type="EMBL" id="JAD73092.1"/>
    </source>
</evidence>
<reference evidence="2" key="1">
    <citation type="submission" date="2014-09" db="EMBL/GenBank/DDBJ databases">
        <authorList>
            <person name="Magalhaes I.L.F."/>
            <person name="Oliveira U."/>
            <person name="Santos F.R."/>
            <person name="Vidigal T.H.D.A."/>
            <person name="Brescovit A.D."/>
            <person name="Santos A.J."/>
        </authorList>
    </citation>
    <scope>NUCLEOTIDE SEQUENCE</scope>
    <source>
        <tissue evidence="2">Shoot tissue taken approximately 20 cm above the soil surface</tissue>
    </source>
</reference>